<feature type="compositionally biased region" description="Polar residues" evidence="1">
    <location>
        <begin position="159"/>
        <end position="171"/>
    </location>
</feature>
<feature type="region of interest" description="Disordered" evidence="1">
    <location>
        <begin position="151"/>
        <end position="171"/>
    </location>
</feature>
<sequence length="193" mass="20763">MAASSKVVPSPSPSSWSSPFIDTSWSCTSMDTGVVVGGTAVSWTRLSCPCTLGKPFIGVTKLRELKLTTITTKVMRKMVRRYEGKVSARTARKGFITTTISIEAATMEPMTATGMPSCSATTARKGMMGDMPAGPRRSYICAKSMTSQRQTLPLGASLRQPSLAGSSKRTYSISVTSQDQYHGVDLHHLDEEV</sequence>
<accession>A0A8J5CKD6</accession>
<evidence type="ECO:0000313" key="2">
    <source>
        <dbReference type="EMBL" id="KAG0714090.1"/>
    </source>
</evidence>
<organism evidence="2 3">
    <name type="scientific">Chionoecetes opilio</name>
    <name type="common">Atlantic snow crab</name>
    <name type="synonym">Cancer opilio</name>
    <dbReference type="NCBI Taxonomy" id="41210"/>
    <lineage>
        <taxon>Eukaryota</taxon>
        <taxon>Metazoa</taxon>
        <taxon>Ecdysozoa</taxon>
        <taxon>Arthropoda</taxon>
        <taxon>Crustacea</taxon>
        <taxon>Multicrustacea</taxon>
        <taxon>Malacostraca</taxon>
        <taxon>Eumalacostraca</taxon>
        <taxon>Eucarida</taxon>
        <taxon>Decapoda</taxon>
        <taxon>Pleocyemata</taxon>
        <taxon>Brachyura</taxon>
        <taxon>Eubrachyura</taxon>
        <taxon>Majoidea</taxon>
        <taxon>Majidae</taxon>
        <taxon>Chionoecetes</taxon>
    </lineage>
</organism>
<name>A0A8J5CKD6_CHIOP</name>
<protein>
    <submittedName>
        <fullName evidence="2">Uncharacterized protein</fullName>
    </submittedName>
</protein>
<dbReference type="Proteomes" id="UP000770661">
    <property type="component" value="Unassembled WGS sequence"/>
</dbReference>
<evidence type="ECO:0000256" key="1">
    <source>
        <dbReference type="SAM" id="MobiDB-lite"/>
    </source>
</evidence>
<proteinExistence type="predicted"/>
<keyword evidence="3" id="KW-1185">Reference proteome</keyword>
<evidence type="ECO:0000313" key="3">
    <source>
        <dbReference type="Proteomes" id="UP000770661"/>
    </source>
</evidence>
<reference evidence="2" key="1">
    <citation type="submission" date="2020-07" db="EMBL/GenBank/DDBJ databases">
        <title>The High-quality genome of the commercially important snow crab, Chionoecetes opilio.</title>
        <authorList>
            <person name="Jeong J.-H."/>
            <person name="Ryu S."/>
        </authorList>
    </citation>
    <scope>NUCLEOTIDE SEQUENCE</scope>
    <source>
        <strain evidence="2">MADBK_172401_WGS</strain>
        <tissue evidence="2">Digestive gland</tissue>
    </source>
</reference>
<comment type="caution">
    <text evidence="2">The sequence shown here is derived from an EMBL/GenBank/DDBJ whole genome shotgun (WGS) entry which is preliminary data.</text>
</comment>
<dbReference type="EMBL" id="JACEEZ010020813">
    <property type="protein sequence ID" value="KAG0714090.1"/>
    <property type="molecule type" value="Genomic_DNA"/>
</dbReference>
<dbReference type="AlphaFoldDB" id="A0A8J5CKD6"/>
<gene>
    <name evidence="2" type="ORF">GWK47_014800</name>
</gene>